<dbReference type="PROSITE" id="PS51740">
    <property type="entry name" value="SPOVT_ABRB"/>
    <property type="match status" value="1"/>
</dbReference>
<comment type="caution">
    <text evidence="3">The sequence shown here is derived from an EMBL/GenBank/DDBJ whole genome shotgun (WGS) entry which is preliminary data.</text>
</comment>
<protein>
    <submittedName>
        <fullName evidence="3">AbrB/MazE/SpoVT family DNA-binding domain-containing protein</fullName>
    </submittedName>
</protein>
<dbReference type="InterPro" id="IPR037914">
    <property type="entry name" value="SpoVT-AbrB_sf"/>
</dbReference>
<dbReference type="Pfam" id="PF04014">
    <property type="entry name" value="MazE_antitoxin"/>
    <property type="match status" value="1"/>
</dbReference>
<gene>
    <name evidence="3" type="ORF">OC610_22435</name>
</gene>
<dbReference type="InterPro" id="IPR007159">
    <property type="entry name" value="SpoVT-AbrB_dom"/>
</dbReference>
<dbReference type="EMBL" id="JAOSHO010000448">
    <property type="protein sequence ID" value="MCW1247191.1"/>
    <property type="molecule type" value="Genomic_DNA"/>
</dbReference>
<organism evidence="3 4">
    <name type="scientific">Pseudomonas agronomica</name>
    <dbReference type="NCBI Taxonomy" id="2979328"/>
    <lineage>
        <taxon>Bacteria</taxon>
        <taxon>Pseudomonadati</taxon>
        <taxon>Pseudomonadota</taxon>
        <taxon>Gammaproteobacteria</taxon>
        <taxon>Pseudomonadales</taxon>
        <taxon>Pseudomonadaceae</taxon>
        <taxon>Pseudomonas</taxon>
    </lineage>
</organism>
<sequence length="82" mass="9120">MSSTVASNGRVTIPKAIREALQLVPGCAVEFSINALGEVVLRAVRHPEARDWAQDCFEVTHGRAKMKRRTGELMARLPARYK</sequence>
<dbReference type="NCBIfam" id="TIGR01439">
    <property type="entry name" value="lp_hng_hel_AbrB"/>
    <property type="match status" value="1"/>
</dbReference>
<evidence type="ECO:0000259" key="2">
    <source>
        <dbReference type="PROSITE" id="PS51740"/>
    </source>
</evidence>
<dbReference type="Gene3D" id="2.10.260.10">
    <property type="match status" value="1"/>
</dbReference>
<accession>A0ABT3FDN8</accession>
<proteinExistence type="predicted"/>
<dbReference type="GO" id="GO:0003677">
    <property type="term" value="F:DNA binding"/>
    <property type="evidence" value="ECO:0007669"/>
    <property type="project" value="UniProtKB-KW"/>
</dbReference>
<name>A0ABT3FDN8_9PSED</name>
<keyword evidence="1 3" id="KW-0238">DNA-binding</keyword>
<feature type="domain" description="SpoVT-AbrB" evidence="2">
    <location>
        <begin position="1"/>
        <end position="46"/>
    </location>
</feature>
<evidence type="ECO:0000256" key="1">
    <source>
        <dbReference type="PROSITE-ProRule" id="PRU01076"/>
    </source>
</evidence>
<evidence type="ECO:0000313" key="4">
    <source>
        <dbReference type="Proteomes" id="UP001061999"/>
    </source>
</evidence>
<dbReference type="SUPFAM" id="SSF89447">
    <property type="entry name" value="AbrB/MazE/MraZ-like"/>
    <property type="match status" value="1"/>
</dbReference>
<reference evidence="3" key="1">
    <citation type="submission" date="2022-07" db="EMBL/GenBank/DDBJ databases">
        <title>Pseudomonas agronomica sp. nov.: a novel bacterium with biotechnological application in the synthesis of biofertilizers from valorized agricultural residues.</title>
        <authorList>
            <person name="Robas M."/>
            <person name="Fernandez V.M."/>
            <person name="Luna L."/>
            <person name="Provanza A."/>
            <person name="Jimenez P.A."/>
        </authorList>
    </citation>
    <scope>NUCLEOTIDE SEQUENCE</scope>
    <source>
        <strain evidence="3">SAICEU22T</strain>
    </source>
</reference>
<dbReference type="RefSeq" id="WP_264430860.1">
    <property type="nucleotide sequence ID" value="NZ_JAOSHO010000448.1"/>
</dbReference>
<keyword evidence="4" id="KW-1185">Reference proteome</keyword>
<dbReference type="SMART" id="SM00966">
    <property type="entry name" value="SpoVT_AbrB"/>
    <property type="match status" value="1"/>
</dbReference>
<dbReference type="Proteomes" id="UP001061999">
    <property type="component" value="Unassembled WGS sequence"/>
</dbReference>
<evidence type="ECO:0000313" key="3">
    <source>
        <dbReference type="EMBL" id="MCW1247191.1"/>
    </source>
</evidence>